<keyword evidence="2" id="KW-0560">Oxidoreductase</keyword>
<dbReference type="CDD" id="cd05233">
    <property type="entry name" value="SDR_c"/>
    <property type="match status" value="1"/>
</dbReference>
<evidence type="ECO:0000313" key="3">
    <source>
        <dbReference type="EMBL" id="KLO14715.1"/>
    </source>
</evidence>
<dbReference type="GO" id="GO:0016020">
    <property type="term" value="C:membrane"/>
    <property type="evidence" value="ECO:0007669"/>
    <property type="project" value="TreeGrafter"/>
</dbReference>
<reference evidence="3 4" key="1">
    <citation type="submission" date="2015-04" db="EMBL/GenBank/DDBJ databases">
        <title>Complete genome sequence of Schizopora paradoxa KUC8140, a cosmopolitan wood degrader in East Asia.</title>
        <authorList>
            <consortium name="DOE Joint Genome Institute"/>
            <person name="Min B."/>
            <person name="Park H."/>
            <person name="Jang Y."/>
            <person name="Kim J.-J."/>
            <person name="Kim K.H."/>
            <person name="Pangilinan J."/>
            <person name="Lipzen A."/>
            <person name="Riley R."/>
            <person name="Grigoriev I.V."/>
            <person name="Spatafora J.W."/>
            <person name="Choi I.-G."/>
        </authorList>
    </citation>
    <scope>NUCLEOTIDE SEQUENCE [LARGE SCALE GENOMIC DNA]</scope>
    <source>
        <strain evidence="3 4">KUC8140</strain>
    </source>
</reference>
<dbReference type="PRINTS" id="PR00081">
    <property type="entry name" value="GDHRDH"/>
</dbReference>
<organism evidence="3 4">
    <name type="scientific">Schizopora paradoxa</name>
    <dbReference type="NCBI Taxonomy" id="27342"/>
    <lineage>
        <taxon>Eukaryota</taxon>
        <taxon>Fungi</taxon>
        <taxon>Dikarya</taxon>
        <taxon>Basidiomycota</taxon>
        <taxon>Agaricomycotina</taxon>
        <taxon>Agaricomycetes</taxon>
        <taxon>Hymenochaetales</taxon>
        <taxon>Schizoporaceae</taxon>
        <taxon>Schizopora</taxon>
    </lineage>
</organism>
<dbReference type="EMBL" id="KQ085939">
    <property type="protein sequence ID" value="KLO14715.1"/>
    <property type="molecule type" value="Genomic_DNA"/>
</dbReference>
<dbReference type="AlphaFoldDB" id="A0A0H2RRU4"/>
<evidence type="ECO:0000313" key="4">
    <source>
        <dbReference type="Proteomes" id="UP000053477"/>
    </source>
</evidence>
<protein>
    <submittedName>
        <fullName evidence="3">NAD(P)-binding protein</fullName>
    </submittedName>
</protein>
<dbReference type="Gene3D" id="3.40.50.720">
    <property type="entry name" value="NAD(P)-binding Rossmann-like Domain"/>
    <property type="match status" value="1"/>
</dbReference>
<dbReference type="OrthoDB" id="9876299at2759"/>
<gene>
    <name evidence="3" type="ORF">SCHPADRAFT_903000</name>
</gene>
<keyword evidence="4" id="KW-1185">Reference proteome</keyword>
<dbReference type="Pfam" id="PF00106">
    <property type="entry name" value="adh_short"/>
    <property type="match status" value="1"/>
</dbReference>
<dbReference type="InterPro" id="IPR002347">
    <property type="entry name" value="SDR_fam"/>
</dbReference>
<dbReference type="InParanoid" id="A0A0H2RRU4"/>
<dbReference type="SUPFAM" id="SSF51735">
    <property type="entry name" value="NAD(P)-binding Rossmann-fold domains"/>
    <property type="match status" value="1"/>
</dbReference>
<dbReference type="PANTHER" id="PTHR44196">
    <property type="entry name" value="DEHYDROGENASE/REDUCTASE SDR FAMILY MEMBER 7B"/>
    <property type="match status" value="1"/>
</dbReference>
<sequence length="306" mass="33707">MTFGVTPKDRHSIYPTIAPDNFVGALEDKVALVTGAGRGIGKAIALALAHAGAHIALLARTKSQLDVLAEEIKAKYHRKTLVLPVDATNQSDVAVAFEKTEEELGKVDILVVNAGITLWRPFLYCDFDEDFWRIMEVNFKAPMFIIQLAIKSMHKRKSGCIIAMSSQAVVKRIPGVSAYSASKVALNTSIGALQDELDASGESEIHMYAISPGIVQTDLFDGFRQYEEDMEKMESGCMQWWKEILDGALDPPELCAQTCVYLATGKAKELRGRHIDAVKDLQSVVDQADIVKKENLYDMSIKQLDG</sequence>
<accession>A0A0H2RRU4</accession>
<dbReference type="STRING" id="27342.A0A0H2RRU4"/>
<comment type="similarity">
    <text evidence="1">Belongs to the short-chain dehydrogenases/reductases (SDR) family.</text>
</comment>
<proteinExistence type="inferred from homology"/>
<evidence type="ECO:0000256" key="2">
    <source>
        <dbReference type="ARBA" id="ARBA00023002"/>
    </source>
</evidence>
<dbReference type="PANTHER" id="PTHR44196:SF1">
    <property type="entry name" value="DEHYDROGENASE_REDUCTASE SDR FAMILY MEMBER 7B"/>
    <property type="match status" value="1"/>
</dbReference>
<evidence type="ECO:0000256" key="1">
    <source>
        <dbReference type="ARBA" id="ARBA00006484"/>
    </source>
</evidence>
<dbReference type="GO" id="GO:0016491">
    <property type="term" value="F:oxidoreductase activity"/>
    <property type="evidence" value="ECO:0007669"/>
    <property type="project" value="UniProtKB-KW"/>
</dbReference>
<dbReference type="Proteomes" id="UP000053477">
    <property type="component" value="Unassembled WGS sequence"/>
</dbReference>
<dbReference type="InterPro" id="IPR036291">
    <property type="entry name" value="NAD(P)-bd_dom_sf"/>
</dbReference>
<name>A0A0H2RRU4_9AGAM</name>